<dbReference type="PANTHER" id="PTHR12526">
    <property type="entry name" value="GLYCOSYLTRANSFERASE"/>
    <property type="match status" value="1"/>
</dbReference>
<feature type="domain" description="Glycosyl transferase family 1" evidence="1">
    <location>
        <begin position="169"/>
        <end position="308"/>
    </location>
</feature>
<dbReference type="Proteomes" id="UP001142648">
    <property type="component" value="Unassembled WGS sequence"/>
</dbReference>
<proteinExistence type="predicted"/>
<dbReference type="AlphaFoldDB" id="A0A9X2W3T8"/>
<dbReference type="RefSeq" id="WP_259963347.1">
    <property type="nucleotide sequence ID" value="NZ_JAOAMV010000014.1"/>
</dbReference>
<accession>A0A9X2W3T8</accession>
<dbReference type="EMBL" id="JAOAMV010000014">
    <property type="protein sequence ID" value="MCT2560227.1"/>
    <property type="molecule type" value="Genomic_DNA"/>
</dbReference>
<reference evidence="3" key="1">
    <citation type="submission" date="2022-09" db="EMBL/GenBank/DDBJ databases">
        <title>The genome sequence of Tsuneonella sp. YG55.</title>
        <authorList>
            <person name="Liu Y."/>
        </authorList>
    </citation>
    <scope>NUCLEOTIDE SEQUENCE</scope>
    <source>
        <strain evidence="3">YG55</strain>
    </source>
</reference>
<evidence type="ECO:0000313" key="4">
    <source>
        <dbReference type="Proteomes" id="UP001142648"/>
    </source>
</evidence>
<dbReference type="GO" id="GO:0016757">
    <property type="term" value="F:glycosyltransferase activity"/>
    <property type="evidence" value="ECO:0007669"/>
    <property type="project" value="InterPro"/>
</dbReference>
<organism evidence="3 4">
    <name type="scientific">Tsuneonella litorea</name>
    <dbReference type="NCBI Taxonomy" id="2976475"/>
    <lineage>
        <taxon>Bacteria</taxon>
        <taxon>Pseudomonadati</taxon>
        <taxon>Pseudomonadota</taxon>
        <taxon>Alphaproteobacteria</taxon>
        <taxon>Sphingomonadales</taxon>
        <taxon>Erythrobacteraceae</taxon>
        <taxon>Tsuneonella</taxon>
    </lineage>
</organism>
<dbReference type="Pfam" id="PF13439">
    <property type="entry name" value="Glyco_transf_4"/>
    <property type="match status" value="1"/>
</dbReference>
<evidence type="ECO:0000313" key="3">
    <source>
        <dbReference type="EMBL" id="MCT2560227.1"/>
    </source>
</evidence>
<gene>
    <name evidence="3" type="ORF">N0B51_14685</name>
</gene>
<sequence>MRIAQVSPLIESCPPKLYGGTERIVHFLTEELVRQGHEVTLFASGDSCTAAELVSCVPKALRLVDRAGDHLPHHLAMIEQVRRRLDDFDIIHFHIDLLQLPVVQGWDTPTVTTLHGRLDLPGLEDCYRAFADVPLVSISDKQRLPLPPINWAATIYHGLPAQLLPFNAEGGDYLVFLGRISPEKRPDRAIEIAVRSGKSLKMAAKVDHADRAYWEQHIRPMVEAHDNIEFIGEVDEAGKAELVGNAGALLFPIDWPEPFGLVMIEAMSCGTPVIAWRNGSVPEVIDDGISGRIVDSMDAAVAAVDEVLAFSRAVIRSRFDARFTAARMARDYTGIYQKLVDEGARHRRASVAEFPVDAAPTAARLVSGTYETAA</sequence>
<dbReference type="Pfam" id="PF00534">
    <property type="entry name" value="Glycos_transf_1"/>
    <property type="match status" value="1"/>
</dbReference>
<feature type="domain" description="Glycosyltransferase subfamily 4-like N-terminal" evidence="2">
    <location>
        <begin position="18"/>
        <end position="119"/>
    </location>
</feature>
<dbReference type="InterPro" id="IPR001296">
    <property type="entry name" value="Glyco_trans_1"/>
</dbReference>
<dbReference type="SUPFAM" id="SSF53756">
    <property type="entry name" value="UDP-Glycosyltransferase/glycogen phosphorylase"/>
    <property type="match status" value="1"/>
</dbReference>
<dbReference type="InterPro" id="IPR028098">
    <property type="entry name" value="Glyco_trans_4-like_N"/>
</dbReference>
<evidence type="ECO:0000259" key="1">
    <source>
        <dbReference type="Pfam" id="PF00534"/>
    </source>
</evidence>
<dbReference type="PANTHER" id="PTHR12526:SF595">
    <property type="entry name" value="BLL5217 PROTEIN"/>
    <property type="match status" value="1"/>
</dbReference>
<comment type="caution">
    <text evidence="3">The sequence shown here is derived from an EMBL/GenBank/DDBJ whole genome shotgun (WGS) entry which is preliminary data.</text>
</comment>
<name>A0A9X2W3T8_9SPHN</name>
<dbReference type="CDD" id="cd03802">
    <property type="entry name" value="GT4_AviGT4-like"/>
    <property type="match status" value="1"/>
</dbReference>
<evidence type="ECO:0000259" key="2">
    <source>
        <dbReference type="Pfam" id="PF13439"/>
    </source>
</evidence>
<keyword evidence="4" id="KW-1185">Reference proteome</keyword>
<protein>
    <submittedName>
        <fullName evidence="3">Glycosyltransferase family 4 protein</fullName>
    </submittedName>
</protein>
<dbReference type="Gene3D" id="3.40.50.2000">
    <property type="entry name" value="Glycogen Phosphorylase B"/>
    <property type="match status" value="2"/>
</dbReference>